<proteinExistence type="predicted"/>
<protein>
    <submittedName>
        <fullName evidence="1">Uncharacterized protein</fullName>
    </submittedName>
</protein>
<sequence length="169" mass="18492">MGVQTHVMEFSSGGASSKGGGSGRLQFVSPLRRLNGAERWFVLLYPLPPGKSYLDVRNEATEQFIQAAGTAEAMMLDIRKPGGDQWGAKWVRYIIGHEHEGDPPLDVPIELPKAAEMVSAPEVFEAEEAGDIVFTYYKTGDIPPGYVLRPVEGYTADGDIIDLRDPALR</sequence>
<reference evidence="1" key="1">
    <citation type="submission" date="2021-07" db="EMBL/GenBank/DDBJ databases">
        <title>Complete Genome Sequences of Mycobacterium farcinogenes Isolated from Clinical Specimens from Patients in Thailand.</title>
        <authorList>
            <person name="Sodsai P."/>
        </authorList>
    </citation>
    <scope>NUCLEOTIDE SEQUENCE</scope>
    <source>
        <strain evidence="1">BKK/CU-MFGFA-001</strain>
    </source>
</reference>
<keyword evidence="2" id="KW-1185">Reference proteome</keyword>
<gene>
    <name evidence="1" type="ORF">K6L26_23915</name>
</gene>
<evidence type="ECO:0000313" key="2">
    <source>
        <dbReference type="Proteomes" id="UP000825598"/>
    </source>
</evidence>
<dbReference type="EMBL" id="CP081673">
    <property type="protein sequence ID" value="QZH65020.1"/>
    <property type="molecule type" value="Genomic_DNA"/>
</dbReference>
<name>A0ACD1FDM9_MYCFR</name>
<evidence type="ECO:0000313" key="1">
    <source>
        <dbReference type="EMBL" id="QZH65020.1"/>
    </source>
</evidence>
<dbReference type="Proteomes" id="UP000825598">
    <property type="component" value="Chromosome"/>
</dbReference>
<accession>A0ACD1FDM9</accession>
<organism evidence="1 2">
    <name type="scientific">Mycolicibacterium farcinogenes</name>
    <name type="common">Mycobacterium farcinogenes</name>
    <dbReference type="NCBI Taxonomy" id="1802"/>
    <lineage>
        <taxon>Bacteria</taxon>
        <taxon>Bacillati</taxon>
        <taxon>Actinomycetota</taxon>
        <taxon>Actinomycetes</taxon>
        <taxon>Mycobacteriales</taxon>
        <taxon>Mycobacteriaceae</taxon>
        <taxon>Mycolicibacterium</taxon>
    </lineage>
</organism>